<dbReference type="InterPro" id="IPR000620">
    <property type="entry name" value="EamA_dom"/>
</dbReference>
<gene>
    <name evidence="3" type="ordered locus">Hoch_4188</name>
</gene>
<evidence type="ECO:0000259" key="2">
    <source>
        <dbReference type="Pfam" id="PF00892"/>
    </source>
</evidence>
<dbReference type="Proteomes" id="UP000001880">
    <property type="component" value="Chromosome"/>
</dbReference>
<evidence type="ECO:0000256" key="1">
    <source>
        <dbReference type="SAM" id="Phobius"/>
    </source>
</evidence>
<accession>D0LKW6</accession>
<dbReference type="EMBL" id="CP001804">
    <property type="protein sequence ID" value="ACY16686.1"/>
    <property type="molecule type" value="Genomic_DNA"/>
</dbReference>
<keyword evidence="1" id="KW-0812">Transmembrane</keyword>
<dbReference type="Pfam" id="PF00892">
    <property type="entry name" value="EamA"/>
    <property type="match status" value="2"/>
</dbReference>
<reference evidence="3 4" key="1">
    <citation type="journal article" date="2010" name="Stand. Genomic Sci.">
        <title>Complete genome sequence of Haliangium ochraceum type strain (SMP-2).</title>
        <authorList>
            <consortium name="US DOE Joint Genome Institute (JGI-PGF)"/>
            <person name="Ivanova N."/>
            <person name="Daum C."/>
            <person name="Lang E."/>
            <person name="Abt B."/>
            <person name="Kopitz M."/>
            <person name="Saunders E."/>
            <person name="Lapidus A."/>
            <person name="Lucas S."/>
            <person name="Glavina Del Rio T."/>
            <person name="Nolan M."/>
            <person name="Tice H."/>
            <person name="Copeland A."/>
            <person name="Cheng J.F."/>
            <person name="Chen F."/>
            <person name="Bruce D."/>
            <person name="Goodwin L."/>
            <person name="Pitluck S."/>
            <person name="Mavromatis K."/>
            <person name="Pati A."/>
            <person name="Mikhailova N."/>
            <person name="Chen A."/>
            <person name="Palaniappan K."/>
            <person name="Land M."/>
            <person name="Hauser L."/>
            <person name="Chang Y.J."/>
            <person name="Jeffries C.D."/>
            <person name="Detter J.C."/>
            <person name="Brettin T."/>
            <person name="Rohde M."/>
            <person name="Goker M."/>
            <person name="Bristow J."/>
            <person name="Markowitz V."/>
            <person name="Eisen J.A."/>
            <person name="Hugenholtz P."/>
            <person name="Kyrpides N.C."/>
            <person name="Klenk H.P."/>
        </authorList>
    </citation>
    <scope>NUCLEOTIDE SEQUENCE [LARGE SCALE GENOMIC DNA]</scope>
    <source>
        <strain evidence="4">DSM 14365 / CIP 107738 / JCM 11303 / AJ 13395 / SMP-2</strain>
    </source>
</reference>
<organism evidence="3 4">
    <name type="scientific">Haliangium ochraceum (strain DSM 14365 / JCM 11303 / SMP-2)</name>
    <dbReference type="NCBI Taxonomy" id="502025"/>
    <lineage>
        <taxon>Bacteria</taxon>
        <taxon>Pseudomonadati</taxon>
        <taxon>Myxococcota</taxon>
        <taxon>Polyangia</taxon>
        <taxon>Haliangiales</taxon>
        <taxon>Kofleriaceae</taxon>
        <taxon>Haliangium</taxon>
    </lineage>
</organism>
<feature type="transmembrane region" description="Helical" evidence="1">
    <location>
        <begin position="7"/>
        <end position="25"/>
    </location>
</feature>
<proteinExistence type="predicted"/>
<dbReference type="STRING" id="502025.Hoch_4188"/>
<feature type="transmembrane region" description="Helical" evidence="1">
    <location>
        <begin position="153"/>
        <end position="170"/>
    </location>
</feature>
<dbReference type="KEGG" id="hoh:Hoch_4188"/>
<keyword evidence="1" id="KW-0472">Membrane</keyword>
<dbReference type="PROSITE" id="PS51257">
    <property type="entry name" value="PROKAR_LIPOPROTEIN"/>
    <property type="match status" value="1"/>
</dbReference>
<feature type="transmembrane region" description="Helical" evidence="1">
    <location>
        <begin position="214"/>
        <end position="233"/>
    </location>
</feature>
<dbReference type="PANTHER" id="PTHR22911">
    <property type="entry name" value="ACYL-MALONYL CONDENSING ENZYME-RELATED"/>
    <property type="match status" value="1"/>
</dbReference>
<protein>
    <recommendedName>
        <fullName evidence="2">EamA domain-containing protein</fullName>
    </recommendedName>
</protein>
<feature type="transmembrane region" description="Helical" evidence="1">
    <location>
        <begin position="125"/>
        <end position="146"/>
    </location>
</feature>
<dbReference type="AlphaFoldDB" id="D0LKW6"/>
<feature type="transmembrane region" description="Helical" evidence="1">
    <location>
        <begin position="271"/>
        <end position="292"/>
    </location>
</feature>
<dbReference type="eggNOG" id="COG0697">
    <property type="taxonomic scope" value="Bacteria"/>
</dbReference>
<feature type="transmembrane region" description="Helical" evidence="1">
    <location>
        <begin position="37"/>
        <end position="63"/>
    </location>
</feature>
<feature type="transmembrane region" description="Helical" evidence="1">
    <location>
        <begin position="239"/>
        <end position="259"/>
    </location>
</feature>
<dbReference type="HOGENOM" id="CLU_820769_0_0_7"/>
<feature type="domain" description="EamA" evidence="2">
    <location>
        <begin position="91"/>
        <end position="166"/>
    </location>
</feature>
<dbReference type="GO" id="GO:0016020">
    <property type="term" value="C:membrane"/>
    <property type="evidence" value="ECO:0007669"/>
    <property type="project" value="InterPro"/>
</dbReference>
<keyword evidence="4" id="KW-1185">Reference proteome</keyword>
<dbReference type="RefSeq" id="WP_012829284.1">
    <property type="nucleotide sequence ID" value="NC_013440.1"/>
</dbReference>
<keyword evidence="1" id="KW-1133">Transmembrane helix</keyword>
<name>D0LKW6_HALO1</name>
<dbReference type="InterPro" id="IPR037185">
    <property type="entry name" value="EmrE-like"/>
</dbReference>
<sequence length="321" mass="32921">MGDRSKGLWLSLVAAFTGGGCVVAFKAAATGAPIQTVVLAAMLCAASLNTLLIGGLGAPLMALGYRLFGRTRAAAEDTRAPTAPPAAEAAPGSRWLVLGLAAFLAVCTLGANLSMLRSLTALNPAITAVLAKSEVLFVGVLSWPLLGERPTPRFALGALLALLGFGIMHVPVHGFHADAGSLWALSAALCWACMQLAARKFIRRVSPGQVNAVRLWLCVTGMLLVPGAAAGVLELSSQMWLFIALGALGGPFLSRLLLLHAVRFVSASLSSLVSLVSPVFAAVIALLAFGTLPSTLEMLGAGVVLIAVAMPIRELATKPGP</sequence>
<evidence type="ECO:0000313" key="4">
    <source>
        <dbReference type="Proteomes" id="UP000001880"/>
    </source>
</evidence>
<evidence type="ECO:0000313" key="3">
    <source>
        <dbReference type="EMBL" id="ACY16686.1"/>
    </source>
</evidence>
<feature type="transmembrane region" description="Helical" evidence="1">
    <location>
        <begin position="182"/>
        <end position="202"/>
    </location>
</feature>
<feature type="domain" description="EamA" evidence="2">
    <location>
        <begin position="180"/>
        <end position="310"/>
    </location>
</feature>
<dbReference type="SUPFAM" id="SSF103481">
    <property type="entry name" value="Multidrug resistance efflux transporter EmrE"/>
    <property type="match status" value="2"/>
</dbReference>
<feature type="transmembrane region" description="Helical" evidence="1">
    <location>
        <begin position="95"/>
        <end position="113"/>
    </location>
</feature>
<dbReference type="PANTHER" id="PTHR22911:SF137">
    <property type="entry name" value="SOLUTE CARRIER FAMILY 35 MEMBER G2-RELATED"/>
    <property type="match status" value="1"/>
</dbReference>